<dbReference type="RefSeq" id="WP_230107164.1">
    <property type="nucleotide sequence ID" value="NZ_AP024845.1"/>
</dbReference>
<dbReference type="Pfam" id="PF13561">
    <property type="entry name" value="adh_short_C2"/>
    <property type="match status" value="1"/>
</dbReference>
<proteinExistence type="predicted"/>
<dbReference type="PANTHER" id="PTHR42760">
    <property type="entry name" value="SHORT-CHAIN DEHYDROGENASES/REDUCTASES FAMILY MEMBER"/>
    <property type="match status" value="1"/>
</dbReference>
<evidence type="ECO:0000256" key="1">
    <source>
        <dbReference type="ARBA" id="ARBA00023002"/>
    </source>
</evidence>
<dbReference type="PANTHER" id="PTHR42760:SF5">
    <property type="entry name" value="2-DEHYDRO-3-DEOXY-D-GLUCONATE 5-DEHYDROGENASE"/>
    <property type="match status" value="1"/>
</dbReference>
<protein>
    <submittedName>
        <fullName evidence="2">Oxidoreductase</fullName>
    </submittedName>
</protein>
<accession>A0ABM8I0W6</accession>
<dbReference type="InterPro" id="IPR002347">
    <property type="entry name" value="SDR_fam"/>
</dbReference>
<evidence type="ECO:0000313" key="2">
    <source>
        <dbReference type="EMBL" id="BDZ76374.1"/>
    </source>
</evidence>
<keyword evidence="3" id="KW-1185">Reference proteome</keyword>
<name>A0ABM8I0W6_9FIRM</name>
<gene>
    <name evidence="2" type="ORF">Lac1_05570</name>
</gene>
<keyword evidence="1" id="KW-0560">Oxidoreductase</keyword>
<dbReference type="EMBL" id="AP027742">
    <property type="protein sequence ID" value="BDZ76374.1"/>
    <property type="molecule type" value="Genomic_DNA"/>
</dbReference>
<evidence type="ECO:0000313" key="3">
    <source>
        <dbReference type="Proteomes" id="UP001305815"/>
    </source>
</evidence>
<reference evidence="3" key="1">
    <citation type="journal article" date="2023" name="Int. J. Syst. Evol. Microbiol.">
        <title>Claveliimonas bilis gen. nov., sp. nov., deoxycholic acid-producing bacteria isolated from human faeces, and reclassification of Sellimonas monacensis Zenner et al. 2021 as Claveliimonas monacensis comb. nov.</title>
        <authorList>
            <person name="Hisatomi A."/>
            <person name="Kastawa N.W.E.P.G."/>
            <person name="Song I."/>
            <person name="Ohkuma M."/>
            <person name="Fukiya S."/>
            <person name="Sakamoto M."/>
        </authorList>
    </citation>
    <scope>NUCLEOTIDE SEQUENCE [LARGE SCALE GENOMIC DNA]</scope>
    <source>
        <strain evidence="3">12BBH14</strain>
    </source>
</reference>
<sequence>MSLNINDFSMDFFSLKGKNAIVTGGCSGLGQAFALALAKAGANIFCFAAVNDDGTTQKLIEDCGVKYTFMLGDITEDGICDKVAEKCVETYGSIDILVNCAGICKIADVLDFGRAEWDPMIAINLTGAFDLSHAVAKYMIPQKSGKIINICSLFSFLGGLGSPAYAAMKAGLMGLTKAYADELGKYGICVNGIAPGYFQTSMTSGTGSANDEKYIKIKEHVPADRWGERQDLMGTVVYLASRASDYVNGTLAVVDGGYLVR</sequence>
<organism evidence="2 3">
    <name type="scientific">Claveliimonas bilis</name>
    <dbReference type="NCBI Taxonomy" id="3028070"/>
    <lineage>
        <taxon>Bacteria</taxon>
        <taxon>Bacillati</taxon>
        <taxon>Bacillota</taxon>
        <taxon>Clostridia</taxon>
        <taxon>Lachnospirales</taxon>
        <taxon>Lachnospiraceae</taxon>
        <taxon>Claveliimonas</taxon>
    </lineage>
</organism>
<dbReference type="Proteomes" id="UP001305815">
    <property type="component" value="Chromosome"/>
</dbReference>